<dbReference type="PANTHER" id="PTHR38445">
    <property type="entry name" value="HTH-TYPE TRANSCRIPTIONAL REPRESSOR YTRA"/>
    <property type="match status" value="1"/>
</dbReference>
<dbReference type="Pfam" id="PF00392">
    <property type="entry name" value="GntR"/>
    <property type="match status" value="1"/>
</dbReference>
<dbReference type="GO" id="GO:0003700">
    <property type="term" value="F:DNA-binding transcription factor activity"/>
    <property type="evidence" value="ECO:0007669"/>
    <property type="project" value="InterPro"/>
</dbReference>
<dbReference type="SUPFAM" id="SSF46785">
    <property type="entry name" value="Winged helix' DNA-binding domain"/>
    <property type="match status" value="1"/>
</dbReference>
<dbReference type="Gene3D" id="1.10.10.10">
    <property type="entry name" value="Winged helix-like DNA-binding domain superfamily/Winged helix DNA-binding domain"/>
    <property type="match status" value="1"/>
</dbReference>
<dbReference type="RefSeq" id="WP_054699516.1">
    <property type="nucleotide sequence ID" value="NZ_AZEE01000027.1"/>
</dbReference>
<dbReference type="InterPro" id="IPR000524">
    <property type="entry name" value="Tscrpt_reg_HTH_GntR"/>
</dbReference>
<dbReference type="STRING" id="1423776.FD04_GL000249"/>
<feature type="domain" description="HTH gntR-type" evidence="4">
    <location>
        <begin position="7"/>
        <end position="75"/>
    </location>
</feature>
<evidence type="ECO:0000256" key="1">
    <source>
        <dbReference type="ARBA" id="ARBA00023015"/>
    </source>
</evidence>
<dbReference type="CDD" id="cd07377">
    <property type="entry name" value="WHTH_GntR"/>
    <property type="match status" value="1"/>
</dbReference>
<dbReference type="PANTHER" id="PTHR38445:SF6">
    <property type="entry name" value="GNTR-FAMILY TRANSCRIPTIONAL REGULATOR"/>
    <property type="match status" value="1"/>
</dbReference>
<keyword evidence="2" id="KW-0238">DNA-binding</keyword>
<dbReference type="InterPro" id="IPR036388">
    <property type="entry name" value="WH-like_DNA-bd_sf"/>
</dbReference>
<dbReference type="OrthoDB" id="362473at2"/>
<dbReference type="Proteomes" id="UP000051160">
    <property type="component" value="Unassembled WGS sequence"/>
</dbReference>
<name>A0A0R1LRR7_9LACO</name>
<dbReference type="PROSITE" id="PS50949">
    <property type="entry name" value="HTH_GNTR"/>
    <property type="match status" value="1"/>
</dbReference>
<evidence type="ECO:0000256" key="3">
    <source>
        <dbReference type="ARBA" id="ARBA00023163"/>
    </source>
</evidence>
<keyword evidence="3" id="KW-0804">Transcription</keyword>
<proteinExistence type="predicted"/>
<dbReference type="AlphaFoldDB" id="A0A0R1LRR7"/>
<dbReference type="GO" id="GO:0003677">
    <property type="term" value="F:DNA binding"/>
    <property type="evidence" value="ECO:0007669"/>
    <property type="project" value="UniProtKB-KW"/>
</dbReference>
<dbReference type="SMART" id="SM00345">
    <property type="entry name" value="HTH_GNTR"/>
    <property type="match status" value="1"/>
</dbReference>
<evidence type="ECO:0000256" key="2">
    <source>
        <dbReference type="ARBA" id="ARBA00023125"/>
    </source>
</evidence>
<dbReference type="EMBL" id="AZEE01000027">
    <property type="protein sequence ID" value="KRK98517.1"/>
    <property type="molecule type" value="Genomic_DNA"/>
</dbReference>
<keyword evidence="1" id="KW-0805">Transcription regulation</keyword>
<dbReference type="PATRIC" id="fig|1423776.4.peg.249"/>
<keyword evidence="6" id="KW-1185">Reference proteome</keyword>
<accession>A0A0R1LRR7</accession>
<sequence length="126" mass="14339">MEFNDKVPIYYQIKTVIYDQIIAGERQPGEKLPAVRQLAVSLTVNVNTVQRALSEMIAEGAIVSKRGKGNFVTEDTQVIETIKTQLITEHLSNLYEQLHRLNIDDQDIINALVTYIERRGNSDDNH</sequence>
<organism evidence="5 6">
    <name type="scientific">Secundilactobacillus odoratitofui DSM 19909 = JCM 15043</name>
    <dbReference type="NCBI Taxonomy" id="1423776"/>
    <lineage>
        <taxon>Bacteria</taxon>
        <taxon>Bacillati</taxon>
        <taxon>Bacillota</taxon>
        <taxon>Bacilli</taxon>
        <taxon>Lactobacillales</taxon>
        <taxon>Lactobacillaceae</taxon>
        <taxon>Secundilactobacillus</taxon>
    </lineage>
</organism>
<protein>
    <submittedName>
        <fullName evidence="5">Transcriptional regulator</fullName>
    </submittedName>
</protein>
<evidence type="ECO:0000313" key="5">
    <source>
        <dbReference type="EMBL" id="KRK98517.1"/>
    </source>
</evidence>
<comment type="caution">
    <text evidence="5">The sequence shown here is derived from an EMBL/GenBank/DDBJ whole genome shotgun (WGS) entry which is preliminary data.</text>
</comment>
<evidence type="ECO:0000259" key="4">
    <source>
        <dbReference type="PROSITE" id="PS50949"/>
    </source>
</evidence>
<gene>
    <name evidence="5" type="ORF">FD04_GL000249</name>
</gene>
<evidence type="ECO:0000313" key="6">
    <source>
        <dbReference type="Proteomes" id="UP000051160"/>
    </source>
</evidence>
<dbReference type="InterPro" id="IPR036390">
    <property type="entry name" value="WH_DNA-bd_sf"/>
</dbReference>
<reference evidence="5 6" key="1">
    <citation type="journal article" date="2015" name="Genome Announc.">
        <title>Expanding the biotechnology potential of lactobacilli through comparative genomics of 213 strains and associated genera.</title>
        <authorList>
            <person name="Sun Z."/>
            <person name="Harris H.M."/>
            <person name="McCann A."/>
            <person name="Guo C."/>
            <person name="Argimon S."/>
            <person name="Zhang W."/>
            <person name="Yang X."/>
            <person name="Jeffery I.B."/>
            <person name="Cooney J.C."/>
            <person name="Kagawa T.F."/>
            <person name="Liu W."/>
            <person name="Song Y."/>
            <person name="Salvetti E."/>
            <person name="Wrobel A."/>
            <person name="Rasinkangas P."/>
            <person name="Parkhill J."/>
            <person name="Rea M.C."/>
            <person name="O'Sullivan O."/>
            <person name="Ritari J."/>
            <person name="Douillard F.P."/>
            <person name="Paul Ross R."/>
            <person name="Yang R."/>
            <person name="Briner A.E."/>
            <person name="Felis G.E."/>
            <person name="de Vos W.M."/>
            <person name="Barrangou R."/>
            <person name="Klaenhammer T.R."/>
            <person name="Caufield P.W."/>
            <person name="Cui Y."/>
            <person name="Zhang H."/>
            <person name="O'Toole P.W."/>
        </authorList>
    </citation>
    <scope>NUCLEOTIDE SEQUENCE [LARGE SCALE GENOMIC DNA]</scope>
    <source>
        <strain evidence="5 6">DSM 19909</strain>
    </source>
</reference>